<dbReference type="AlphaFoldDB" id="A0A165WGP8"/>
<feature type="compositionally biased region" description="Basic residues" evidence="1">
    <location>
        <begin position="1"/>
        <end position="17"/>
    </location>
</feature>
<dbReference type="EMBL" id="KV417744">
    <property type="protein sequence ID" value="KZP07629.1"/>
    <property type="molecule type" value="Genomic_DNA"/>
</dbReference>
<dbReference type="Proteomes" id="UP000076532">
    <property type="component" value="Unassembled WGS sequence"/>
</dbReference>
<gene>
    <name evidence="2" type="ORF">FIBSPDRAFT_875291</name>
</gene>
<evidence type="ECO:0000313" key="2">
    <source>
        <dbReference type="EMBL" id="KZP07629.1"/>
    </source>
</evidence>
<evidence type="ECO:0000313" key="3">
    <source>
        <dbReference type="Proteomes" id="UP000076532"/>
    </source>
</evidence>
<protein>
    <submittedName>
        <fullName evidence="2">Uncharacterized protein</fullName>
    </submittedName>
</protein>
<evidence type="ECO:0000256" key="1">
    <source>
        <dbReference type="SAM" id="MobiDB-lite"/>
    </source>
</evidence>
<accession>A0A165WGP8</accession>
<name>A0A165WGP8_9AGAM</name>
<feature type="region of interest" description="Disordered" evidence="1">
    <location>
        <begin position="1"/>
        <end position="22"/>
    </location>
</feature>
<reference evidence="2 3" key="1">
    <citation type="journal article" date="2016" name="Mol. Biol. Evol.">
        <title>Comparative Genomics of Early-Diverging Mushroom-Forming Fungi Provides Insights into the Origins of Lignocellulose Decay Capabilities.</title>
        <authorList>
            <person name="Nagy L.G."/>
            <person name="Riley R."/>
            <person name="Tritt A."/>
            <person name="Adam C."/>
            <person name="Daum C."/>
            <person name="Floudas D."/>
            <person name="Sun H."/>
            <person name="Yadav J.S."/>
            <person name="Pangilinan J."/>
            <person name="Larsson K.H."/>
            <person name="Matsuura K."/>
            <person name="Barry K."/>
            <person name="Labutti K."/>
            <person name="Kuo R."/>
            <person name="Ohm R.A."/>
            <person name="Bhattacharya S.S."/>
            <person name="Shirouzu T."/>
            <person name="Yoshinaga Y."/>
            <person name="Martin F.M."/>
            <person name="Grigoriev I.V."/>
            <person name="Hibbett D.S."/>
        </authorList>
    </citation>
    <scope>NUCLEOTIDE SEQUENCE [LARGE SCALE GENOMIC DNA]</scope>
    <source>
        <strain evidence="2 3">CBS 109695</strain>
    </source>
</reference>
<proteinExistence type="predicted"/>
<organism evidence="2 3">
    <name type="scientific">Athelia psychrophila</name>
    <dbReference type="NCBI Taxonomy" id="1759441"/>
    <lineage>
        <taxon>Eukaryota</taxon>
        <taxon>Fungi</taxon>
        <taxon>Dikarya</taxon>
        <taxon>Basidiomycota</taxon>
        <taxon>Agaricomycotina</taxon>
        <taxon>Agaricomycetes</taxon>
        <taxon>Agaricomycetidae</taxon>
        <taxon>Atheliales</taxon>
        <taxon>Atheliaceae</taxon>
        <taxon>Athelia</taxon>
    </lineage>
</organism>
<sequence>MSRKKQHHVGKKTKGHAARVWDEDGHSTMATAAVLITSTEIFCLVVEPAAVSSGSSKSR</sequence>
<keyword evidence="3" id="KW-1185">Reference proteome</keyword>